<evidence type="ECO:0000313" key="1">
    <source>
        <dbReference type="EMBL" id="QDU75824.1"/>
    </source>
</evidence>
<dbReference type="EMBL" id="CP036289">
    <property type="protein sequence ID" value="QDU75824.1"/>
    <property type="molecule type" value="Genomic_DNA"/>
</dbReference>
<keyword evidence="2" id="KW-1185">Reference proteome</keyword>
<sequence>MELNNESKMMGVSEYKLYEIGDALNVTENGLAFDYDIIYDGDVPPP</sequence>
<evidence type="ECO:0000313" key="2">
    <source>
        <dbReference type="Proteomes" id="UP000318626"/>
    </source>
</evidence>
<reference evidence="2" key="1">
    <citation type="submission" date="2019-02" db="EMBL/GenBank/DDBJ databases">
        <title>Deep-cultivation of Planctomycetes and their phenomic and genomic characterization uncovers novel biology.</title>
        <authorList>
            <person name="Wiegand S."/>
            <person name="Jogler M."/>
            <person name="Boedeker C."/>
            <person name="Pinto D."/>
            <person name="Vollmers J."/>
            <person name="Rivas-Marin E."/>
            <person name="Kohn T."/>
            <person name="Peeters S.H."/>
            <person name="Heuer A."/>
            <person name="Rast P."/>
            <person name="Oberbeckmann S."/>
            <person name="Bunk B."/>
            <person name="Jeske O."/>
            <person name="Meyerdierks A."/>
            <person name="Storesund J.E."/>
            <person name="Kallscheuer N."/>
            <person name="Luecker S."/>
            <person name="Lage O.M."/>
            <person name="Pohl T."/>
            <person name="Merkel B.J."/>
            <person name="Hornburger P."/>
            <person name="Mueller R.-W."/>
            <person name="Bruemmer F."/>
            <person name="Labrenz M."/>
            <person name="Spormann A.M."/>
            <person name="Op den Camp H."/>
            <person name="Overmann J."/>
            <person name="Amann R."/>
            <person name="Jetten M.S.M."/>
            <person name="Mascher T."/>
            <person name="Medema M.H."/>
            <person name="Devos D.P."/>
            <person name="Kaster A.-K."/>
            <person name="Ovreas L."/>
            <person name="Rohde M."/>
            <person name="Galperin M.Y."/>
            <person name="Jogler C."/>
        </authorList>
    </citation>
    <scope>NUCLEOTIDE SEQUENCE [LARGE SCALE GENOMIC DNA]</scope>
    <source>
        <strain evidence="2">Pan97</strain>
    </source>
</reference>
<protein>
    <submittedName>
        <fullName evidence="1">Uncharacterized protein</fullName>
    </submittedName>
</protein>
<dbReference type="Proteomes" id="UP000318626">
    <property type="component" value="Chromosome"/>
</dbReference>
<proteinExistence type="predicted"/>
<dbReference type="AlphaFoldDB" id="A0A518C9F5"/>
<dbReference type="KEGG" id="bvo:Pan97_28660"/>
<name>A0A518C9F5_9BACT</name>
<accession>A0A518C9F5</accession>
<organism evidence="1 2">
    <name type="scientific">Bremerella volcania</name>
    <dbReference type="NCBI Taxonomy" id="2527984"/>
    <lineage>
        <taxon>Bacteria</taxon>
        <taxon>Pseudomonadati</taxon>
        <taxon>Planctomycetota</taxon>
        <taxon>Planctomycetia</taxon>
        <taxon>Pirellulales</taxon>
        <taxon>Pirellulaceae</taxon>
        <taxon>Bremerella</taxon>
    </lineage>
</organism>
<gene>
    <name evidence="1" type="ORF">Pan97_28660</name>
</gene>
<dbReference type="RefSeq" id="WP_165698750.1">
    <property type="nucleotide sequence ID" value="NZ_CP036289.1"/>
</dbReference>